<gene>
    <name evidence="2" type="ORF">SAMN06297468_0181</name>
</gene>
<keyword evidence="3" id="KW-1185">Reference proteome</keyword>
<dbReference type="InterPro" id="IPR028087">
    <property type="entry name" value="Tad_N"/>
</dbReference>
<reference evidence="3" key="1">
    <citation type="submission" date="2017-04" db="EMBL/GenBank/DDBJ databases">
        <authorList>
            <person name="Varghese N."/>
            <person name="Submissions S."/>
        </authorList>
    </citation>
    <scope>NUCLEOTIDE SEQUENCE [LARGE SCALE GENOMIC DNA]</scope>
</reference>
<dbReference type="RefSeq" id="WP_086436168.1">
    <property type="nucleotide sequence ID" value="NZ_FXWG01000001.1"/>
</dbReference>
<dbReference type="Gene3D" id="3.40.50.410">
    <property type="entry name" value="von Willebrand factor, type A domain"/>
    <property type="match status" value="1"/>
</dbReference>
<accession>A0A1Y6EDK2</accession>
<proteinExistence type="predicted"/>
<dbReference type="InterPro" id="IPR036465">
    <property type="entry name" value="vWFA_dom_sf"/>
</dbReference>
<name>A0A1Y6EDK2_9SPHN</name>
<dbReference type="Proteomes" id="UP000194420">
    <property type="component" value="Unassembled WGS sequence"/>
</dbReference>
<dbReference type="OrthoDB" id="7522752at2"/>
<organism evidence="2 3">
    <name type="scientific">Altererythrobacter xiamenensis</name>
    <dbReference type="NCBI Taxonomy" id="1316679"/>
    <lineage>
        <taxon>Bacteria</taxon>
        <taxon>Pseudomonadati</taxon>
        <taxon>Pseudomonadota</taxon>
        <taxon>Alphaproteobacteria</taxon>
        <taxon>Sphingomonadales</taxon>
        <taxon>Erythrobacteraceae</taxon>
        <taxon>Altererythrobacter</taxon>
    </lineage>
</organism>
<dbReference type="AlphaFoldDB" id="A0A1Y6EDK2"/>
<dbReference type="Pfam" id="PF13400">
    <property type="entry name" value="Tad"/>
    <property type="match status" value="1"/>
</dbReference>
<feature type="domain" description="Putative Flp pilus-assembly TadG-like N-terminal" evidence="1">
    <location>
        <begin position="14"/>
        <end position="58"/>
    </location>
</feature>
<dbReference type="EMBL" id="FXWG01000001">
    <property type="protein sequence ID" value="SMQ58702.1"/>
    <property type="molecule type" value="Genomic_DNA"/>
</dbReference>
<protein>
    <submittedName>
        <fullName evidence="2">Putative Flp pilus-assembly TadE/G-like</fullName>
    </submittedName>
</protein>
<evidence type="ECO:0000259" key="1">
    <source>
        <dbReference type="Pfam" id="PF13400"/>
    </source>
</evidence>
<dbReference type="SUPFAM" id="SSF53300">
    <property type="entry name" value="vWA-like"/>
    <property type="match status" value="1"/>
</dbReference>
<evidence type="ECO:0000313" key="2">
    <source>
        <dbReference type="EMBL" id="SMQ58702.1"/>
    </source>
</evidence>
<sequence length="510" mass="55778">MKKFLTNLGRDTQGNALMLLAAGLIPITMMIGSGVDASIAYTTRAQLQNACDAGALAGRLAMIGDEWTDDTEEEARKFFDFNFPSGTNGVDDVSFEIDQDPDDSAQVIGTATGSVPTTLMFIFGFDSMDLSVSCDAKRDLGHNDVMLVLDMTSSMLNPPTIGGDPKIDRLRTGVMGLYRALDDGNPLSETRFAFVPYSQTVNVARQLTNQDIVRPQHFVDVERVCDTNGNCATQLVGSKEVGPRDSYYNNGQNGSANANAIIQGFRTQGDGCIEERPSYGESYNDGEFVIKTTVTIEDINEKPRNATDEDLQFGRYEAPTQEGYVWDACVSESKGFAEYDSESAFETAVGEVTARVSGGTYSDIGMLWGVRLSSRDGFLASNNPNRKNDVPVNVHIIFFTDGMIYGSKDHYSAYGVERWQNRLTGDGTFSPSNPSWQQVTAKLKERFSNVCTLAKSMGMTIWVVALDTTYDPVNEACATSSAHFFESDGDDLEDKFTEIGQGIGNLRLTR</sequence>
<evidence type="ECO:0000313" key="3">
    <source>
        <dbReference type="Proteomes" id="UP000194420"/>
    </source>
</evidence>